<keyword evidence="2" id="KW-0808">Transferase</keyword>
<dbReference type="EMBL" id="JAPDDP010000011">
    <property type="protein sequence ID" value="MDA0180306.1"/>
    <property type="molecule type" value="Genomic_DNA"/>
</dbReference>
<dbReference type="AlphaFoldDB" id="A0A9X3S8H4"/>
<dbReference type="InterPro" id="IPR013216">
    <property type="entry name" value="Methyltransf_11"/>
</dbReference>
<dbReference type="GO" id="GO:0032259">
    <property type="term" value="P:methylation"/>
    <property type="evidence" value="ECO:0007669"/>
    <property type="project" value="UniProtKB-KW"/>
</dbReference>
<evidence type="ECO:0000313" key="3">
    <source>
        <dbReference type="Proteomes" id="UP001147653"/>
    </source>
</evidence>
<evidence type="ECO:0000259" key="1">
    <source>
        <dbReference type="Pfam" id="PF08241"/>
    </source>
</evidence>
<proteinExistence type="predicted"/>
<dbReference type="Gene3D" id="3.40.50.150">
    <property type="entry name" value="Vaccinia Virus protein VP39"/>
    <property type="match status" value="1"/>
</dbReference>
<dbReference type="Pfam" id="PF08241">
    <property type="entry name" value="Methyltransf_11"/>
    <property type="match status" value="1"/>
</dbReference>
<comment type="caution">
    <text evidence="2">The sequence shown here is derived from an EMBL/GenBank/DDBJ whole genome shotgun (WGS) entry which is preliminary data.</text>
</comment>
<sequence length="233" mass="26429">MLMSPTNRLQRLADDSSANSLSHRLRARRFQLFEQLIGGLDRPLSIIDVGGTNRYWEQRGWAGRDDISITLVNLEAEPQVHANIQPTAGDATDLSEHADDSFDIAFSNSVIEHLFTVDNQAKMAREIQRVGRAYWVQTPNFWFPIEPHFLVPVWHWLPESTRVAILRRRGVGWAGRTPDADKALRVIQEHRLMRRSELAHLFPDAKIVGEKFGGLTKSWTALGGFPALDRVTA</sequence>
<dbReference type="CDD" id="cd02440">
    <property type="entry name" value="AdoMet_MTases"/>
    <property type="match status" value="1"/>
</dbReference>
<dbReference type="SUPFAM" id="SSF53335">
    <property type="entry name" value="S-adenosyl-L-methionine-dependent methyltransferases"/>
    <property type="match status" value="1"/>
</dbReference>
<keyword evidence="3" id="KW-1185">Reference proteome</keyword>
<reference evidence="2" key="1">
    <citation type="submission" date="2022-10" db="EMBL/GenBank/DDBJ databases">
        <title>The WGS of Solirubrobacter phytolaccae KCTC 29190.</title>
        <authorList>
            <person name="Jiang Z."/>
        </authorList>
    </citation>
    <scope>NUCLEOTIDE SEQUENCE</scope>
    <source>
        <strain evidence="2">KCTC 29190</strain>
    </source>
</reference>
<name>A0A9X3S8H4_9ACTN</name>
<dbReference type="Proteomes" id="UP001147653">
    <property type="component" value="Unassembled WGS sequence"/>
</dbReference>
<protein>
    <submittedName>
        <fullName evidence="2">Class I SAM-dependent methyltransferase</fullName>
    </submittedName>
</protein>
<accession>A0A9X3S8H4</accession>
<dbReference type="GO" id="GO:0008757">
    <property type="term" value="F:S-adenosylmethionine-dependent methyltransferase activity"/>
    <property type="evidence" value="ECO:0007669"/>
    <property type="project" value="InterPro"/>
</dbReference>
<keyword evidence="2" id="KW-0489">Methyltransferase</keyword>
<dbReference type="RefSeq" id="WP_270024614.1">
    <property type="nucleotide sequence ID" value="NZ_JAPDDP010000011.1"/>
</dbReference>
<evidence type="ECO:0000313" key="2">
    <source>
        <dbReference type="EMBL" id="MDA0180306.1"/>
    </source>
</evidence>
<dbReference type="InterPro" id="IPR029063">
    <property type="entry name" value="SAM-dependent_MTases_sf"/>
</dbReference>
<organism evidence="2 3">
    <name type="scientific">Solirubrobacter phytolaccae</name>
    <dbReference type="NCBI Taxonomy" id="1404360"/>
    <lineage>
        <taxon>Bacteria</taxon>
        <taxon>Bacillati</taxon>
        <taxon>Actinomycetota</taxon>
        <taxon>Thermoleophilia</taxon>
        <taxon>Solirubrobacterales</taxon>
        <taxon>Solirubrobacteraceae</taxon>
        <taxon>Solirubrobacter</taxon>
    </lineage>
</organism>
<gene>
    <name evidence="2" type="ORF">OJ997_08365</name>
</gene>
<feature type="domain" description="Methyltransferase type 11" evidence="1">
    <location>
        <begin position="81"/>
        <end position="131"/>
    </location>
</feature>